<dbReference type="EMBL" id="CP038908">
    <property type="protein sequence ID" value="QGO07389.1"/>
    <property type="molecule type" value="Genomic_DNA"/>
</dbReference>
<evidence type="ECO:0000313" key="2">
    <source>
        <dbReference type="Proteomes" id="UP000422232"/>
    </source>
</evidence>
<gene>
    <name evidence="1" type="ORF">Psal009_03335</name>
</gene>
<dbReference type="GeneID" id="66742265"/>
<dbReference type="RefSeq" id="WP_032126435.1">
    <property type="nucleotide sequence ID" value="NZ_CP013757.1"/>
</dbReference>
<reference evidence="1 2" key="1">
    <citation type="submission" date="2019-04" db="EMBL/GenBank/DDBJ databases">
        <title>Complete genome sequencing of Piscirickettsia salmonis strain Psal-009.</title>
        <authorList>
            <person name="Schober I."/>
            <person name="Bunk B."/>
            <person name="Sproer C."/>
            <person name="Carril G.P."/>
            <person name="Riedel T."/>
            <person name="Flores-Herrera P.A."/>
            <person name="Nourdin-Galindo G."/>
            <person name="Marshall S.H."/>
            <person name="Overmann J."/>
        </authorList>
    </citation>
    <scope>NUCLEOTIDE SEQUENCE [LARGE SCALE GENOMIC DNA]</scope>
    <source>
        <strain evidence="1 2">Psal-009</strain>
    </source>
</reference>
<name>A0A9Q5VAW9_PISSA</name>
<protein>
    <submittedName>
        <fullName evidence="1">Uncharacterized protein</fullName>
    </submittedName>
</protein>
<sequence length="104" mass="11746">MPNHKVNKDKFITLNTHDYHELLMLLAPCPLAFCTLLKCTHSKKSNIILIKKKKLDQLLSHGLSALCCEKSIRLPATLDNKTTHLNLAKANKQSHTTIELIGLY</sequence>
<organism evidence="1 2">
    <name type="scientific">Piscirickettsia salmonis</name>
    <dbReference type="NCBI Taxonomy" id="1238"/>
    <lineage>
        <taxon>Bacteria</taxon>
        <taxon>Pseudomonadati</taxon>
        <taxon>Pseudomonadota</taxon>
        <taxon>Gammaproteobacteria</taxon>
        <taxon>Thiotrichales</taxon>
        <taxon>Piscirickettsiaceae</taxon>
        <taxon>Piscirickettsia</taxon>
    </lineage>
</organism>
<dbReference type="AlphaFoldDB" id="A0A9Q5VAW9"/>
<evidence type="ECO:0000313" key="1">
    <source>
        <dbReference type="EMBL" id="QGO07389.1"/>
    </source>
</evidence>
<accession>A0A9Q5VAW9</accession>
<proteinExistence type="predicted"/>
<keyword evidence="2" id="KW-1185">Reference proteome</keyword>
<dbReference type="Proteomes" id="UP000422232">
    <property type="component" value="Chromosome"/>
</dbReference>